<evidence type="ECO:0000313" key="2">
    <source>
        <dbReference type="EMBL" id="KAF5338691.1"/>
    </source>
</evidence>
<protein>
    <submittedName>
        <fullName evidence="2">Uncharacterized protein</fullName>
    </submittedName>
</protein>
<feature type="transmembrane region" description="Helical" evidence="1">
    <location>
        <begin position="24"/>
        <end position="47"/>
    </location>
</feature>
<evidence type="ECO:0000256" key="1">
    <source>
        <dbReference type="SAM" id="Phobius"/>
    </source>
</evidence>
<organism evidence="2 3">
    <name type="scientific">Tetrapyrgos nigripes</name>
    <dbReference type="NCBI Taxonomy" id="182062"/>
    <lineage>
        <taxon>Eukaryota</taxon>
        <taxon>Fungi</taxon>
        <taxon>Dikarya</taxon>
        <taxon>Basidiomycota</taxon>
        <taxon>Agaricomycotina</taxon>
        <taxon>Agaricomycetes</taxon>
        <taxon>Agaricomycetidae</taxon>
        <taxon>Agaricales</taxon>
        <taxon>Marasmiineae</taxon>
        <taxon>Marasmiaceae</taxon>
        <taxon>Tetrapyrgos</taxon>
    </lineage>
</organism>
<name>A0A8H5CBK2_9AGAR</name>
<keyword evidence="1" id="KW-0812">Transmembrane</keyword>
<keyword evidence="3" id="KW-1185">Reference proteome</keyword>
<sequence>MRTFVVLFSVCLYVLIKRKRKARFWFHVVTSTLLFAAATAGMGHAIAYTCARVQDPEIGSGDKTNGTVFALPSTIELLNVPVFLHVATNIVADSILGIVPILIIVRAGLGVSTDNVRGSLSTFKAQPGHVGSSITLPESMPNGMVEVSSEAQRDSILDISRHNNGNKSVI</sequence>
<accession>A0A8H5CBK2</accession>
<proteinExistence type="predicted"/>
<keyword evidence="1" id="KW-1133">Transmembrane helix</keyword>
<gene>
    <name evidence="2" type="ORF">D9758_017579</name>
</gene>
<dbReference type="EMBL" id="JAACJM010000192">
    <property type="protein sequence ID" value="KAF5338691.1"/>
    <property type="molecule type" value="Genomic_DNA"/>
</dbReference>
<comment type="caution">
    <text evidence="2">The sequence shown here is derived from an EMBL/GenBank/DDBJ whole genome shotgun (WGS) entry which is preliminary data.</text>
</comment>
<reference evidence="2 3" key="1">
    <citation type="journal article" date="2020" name="ISME J.">
        <title>Uncovering the hidden diversity of litter-decomposition mechanisms in mushroom-forming fungi.</title>
        <authorList>
            <person name="Floudas D."/>
            <person name="Bentzer J."/>
            <person name="Ahren D."/>
            <person name="Johansson T."/>
            <person name="Persson P."/>
            <person name="Tunlid A."/>
        </authorList>
    </citation>
    <scope>NUCLEOTIDE SEQUENCE [LARGE SCALE GENOMIC DNA]</scope>
    <source>
        <strain evidence="2 3">CBS 291.85</strain>
    </source>
</reference>
<dbReference type="AlphaFoldDB" id="A0A8H5CBK2"/>
<keyword evidence="1" id="KW-0472">Membrane</keyword>
<feature type="transmembrane region" description="Helical" evidence="1">
    <location>
        <begin position="82"/>
        <end position="105"/>
    </location>
</feature>
<dbReference type="Proteomes" id="UP000559256">
    <property type="component" value="Unassembled WGS sequence"/>
</dbReference>
<evidence type="ECO:0000313" key="3">
    <source>
        <dbReference type="Proteomes" id="UP000559256"/>
    </source>
</evidence>